<evidence type="ECO:0000313" key="1">
    <source>
        <dbReference type="EMBL" id="CAF4023525.1"/>
    </source>
</evidence>
<accession>A0A819QFH0</accession>
<reference evidence="1" key="1">
    <citation type="submission" date="2021-02" db="EMBL/GenBank/DDBJ databases">
        <authorList>
            <person name="Nowell W R."/>
        </authorList>
    </citation>
    <scope>NUCLEOTIDE SEQUENCE</scope>
</reference>
<evidence type="ECO:0000313" key="2">
    <source>
        <dbReference type="Proteomes" id="UP000663823"/>
    </source>
</evidence>
<organism evidence="1 2">
    <name type="scientific">Rotaria sordida</name>
    <dbReference type="NCBI Taxonomy" id="392033"/>
    <lineage>
        <taxon>Eukaryota</taxon>
        <taxon>Metazoa</taxon>
        <taxon>Spiralia</taxon>
        <taxon>Gnathifera</taxon>
        <taxon>Rotifera</taxon>
        <taxon>Eurotatoria</taxon>
        <taxon>Bdelloidea</taxon>
        <taxon>Philodinida</taxon>
        <taxon>Philodinidae</taxon>
        <taxon>Rotaria</taxon>
    </lineage>
</organism>
<gene>
    <name evidence="1" type="ORF">OTI717_LOCUS30236</name>
</gene>
<proteinExistence type="predicted"/>
<dbReference type="EMBL" id="CAJOAX010008008">
    <property type="protein sequence ID" value="CAF4023525.1"/>
    <property type="molecule type" value="Genomic_DNA"/>
</dbReference>
<protein>
    <submittedName>
        <fullName evidence="1">Uncharacterized protein</fullName>
    </submittedName>
</protein>
<feature type="non-terminal residue" evidence="1">
    <location>
        <position position="57"/>
    </location>
</feature>
<dbReference type="Proteomes" id="UP000663823">
    <property type="component" value="Unassembled WGS sequence"/>
</dbReference>
<comment type="caution">
    <text evidence="1">The sequence shown here is derived from an EMBL/GenBank/DDBJ whole genome shotgun (WGS) entry which is preliminary data.</text>
</comment>
<name>A0A819QFH0_9BILA</name>
<dbReference type="AlphaFoldDB" id="A0A819QFH0"/>
<sequence>DDALTYNYQLQQQRLRVKGRMSQIHPRQCEQVRTVLQICKDQQISSIVSSVEQQTLE</sequence>